<comment type="caution">
    <text evidence="1">The sequence shown here is derived from an EMBL/GenBank/DDBJ whole genome shotgun (WGS) entry which is preliminary data.</text>
</comment>
<dbReference type="RefSeq" id="WP_413257690.1">
    <property type="nucleotide sequence ID" value="NZ_JBHFNS010000055.1"/>
</dbReference>
<keyword evidence="2" id="KW-1185">Reference proteome</keyword>
<organism evidence="1 2">
    <name type="scientific">Floridaenema fluviatile BLCC-F154</name>
    <dbReference type="NCBI Taxonomy" id="3153640"/>
    <lineage>
        <taxon>Bacteria</taxon>
        <taxon>Bacillati</taxon>
        <taxon>Cyanobacteriota</taxon>
        <taxon>Cyanophyceae</taxon>
        <taxon>Oscillatoriophycideae</taxon>
        <taxon>Aerosakkonematales</taxon>
        <taxon>Aerosakkonemataceae</taxon>
        <taxon>Floridanema</taxon>
        <taxon>Floridanema fluviatile</taxon>
    </lineage>
</organism>
<gene>
    <name evidence="1" type="ORF">ACE1B6_13130</name>
</gene>
<protein>
    <submittedName>
        <fullName evidence="1">DUF433 domain-containing protein</fullName>
    </submittedName>
</protein>
<evidence type="ECO:0000313" key="2">
    <source>
        <dbReference type="Proteomes" id="UP001576776"/>
    </source>
</evidence>
<dbReference type="InterPro" id="IPR009057">
    <property type="entry name" value="Homeodomain-like_sf"/>
</dbReference>
<dbReference type="Gene3D" id="1.10.10.10">
    <property type="entry name" value="Winged helix-like DNA-binding domain superfamily/Winged helix DNA-binding domain"/>
    <property type="match status" value="1"/>
</dbReference>
<sequence length="105" mass="12136">MTQTTTEYKYVELNDRNVPIVAGTTMKVIELVTGQIAYGWSPEELHFQHPYLTMSQIYSALAYYWDHKEKLDADIQQREEYAANLRKQAGESPLAKKLRAQGIIK</sequence>
<dbReference type="Proteomes" id="UP001576776">
    <property type="component" value="Unassembled WGS sequence"/>
</dbReference>
<accession>A0ABV4YBN9</accession>
<name>A0ABV4YBN9_9CYAN</name>
<dbReference type="Pfam" id="PF04255">
    <property type="entry name" value="DUF433"/>
    <property type="match status" value="1"/>
</dbReference>
<dbReference type="SUPFAM" id="SSF46689">
    <property type="entry name" value="Homeodomain-like"/>
    <property type="match status" value="1"/>
</dbReference>
<dbReference type="EMBL" id="JBHFNS010000055">
    <property type="protein sequence ID" value="MFB2936190.1"/>
    <property type="molecule type" value="Genomic_DNA"/>
</dbReference>
<reference evidence="1 2" key="1">
    <citation type="submission" date="2024-09" db="EMBL/GenBank/DDBJ databases">
        <title>Floridaenema gen nov. (Aerosakkonemataceae, Aerosakkonematales ord. nov., Cyanobacteria) from benthic tropical and subtropical fresh waters, with the description of four new species.</title>
        <authorList>
            <person name="Moretto J.A."/>
            <person name="Berthold D.E."/>
            <person name="Lefler F.W."/>
            <person name="Huang I.-S."/>
            <person name="Laughinghouse H. IV."/>
        </authorList>
    </citation>
    <scope>NUCLEOTIDE SEQUENCE [LARGE SCALE GENOMIC DNA]</scope>
    <source>
        <strain evidence="1 2">BLCC-F154</strain>
    </source>
</reference>
<dbReference type="InterPro" id="IPR036388">
    <property type="entry name" value="WH-like_DNA-bd_sf"/>
</dbReference>
<proteinExistence type="predicted"/>
<dbReference type="InterPro" id="IPR007367">
    <property type="entry name" value="DUF433"/>
</dbReference>
<evidence type="ECO:0000313" key="1">
    <source>
        <dbReference type="EMBL" id="MFB2936190.1"/>
    </source>
</evidence>